<sequence>MGETWIAEEQWLDEELSISPFDSIVANDNRRFRQINNLYATGLAMEAEAAKEAGTLGFMARAMVQATMPHSKVQGNEFTRTNGAYTLSMLAPARIGLPYGSIPRLLIGYLTTQAVQQKSREIVLGSSLSRFMAELGLTATGGRWGSIPRLREQMARLMACSISCTWESDYALSLENITIADSANLWWKPQTPDQSALWESTVTLSDKFFREVTENPIPIDLRALKALKRSPMALDVYVWLSYRLSFLRTKTSIPWAALQLQFGADYPLTLQGRRDFKKKFLQALAKVRLVYPEARLDADTYDLTLKPSRLHILR</sequence>
<dbReference type="OrthoDB" id="932750at2"/>
<name>A0A366DFN2_9HYPH</name>
<dbReference type="EMBL" id="QNRH01000018">
    <property type="protein sequence ID" value="RBO88775.1"/>
    <property type="molecule type" value="Genomic_DNA"/>
</dbReference>
<evidence type="ECO:0000313" key="2">
    <source>
        <dbReference type="Proteomes" id="UP000252893"/>
    </source>
</evidence>
<organism evidence="1 2">
    <name type="scientific">Pseudochrobactrum asaccharolyticum</name>
    <dbReference type="NCBI Taxonomy" id="354351"/>
    <lineage>
        <taxon>Bacteria</taxon>
        <taxon>Pseudomonadati</taxon>
        <taxon>Pseudomonadota</taxon>
        <taxon>Alphaproteobacteria</taxon>
        <taxon>Hyphomicrobiales</taxon>
        <taxon>Brucellaceae</taxon>
        <taxon>Pseudochrobactrum</taxon>
    </lineage>
</organism>
<keyword evidence="2" id="KW-1185">Reference proteome</keyword>
<accession>A0A366DFN2</accession>
<evidence type="ECO:0000313" key="1">
    <source>
        <dbReference type="EMBL" id="RBO88775.1"/>
    </source>
</evidence>
<proteinExistence type="predicted"/>
<comment type="caution">
    <text evidence="1">The sequence shown here is derived from an EMBL/GenBank/DDBJ whole genome shotgun (WGS) entry which is preliminary data.</text>
</comment>
<gene>
    <name evidence="1" type="ORF">DFR47_11816</name>
</gene>
<protein>
    <submittedName>
        <fullName evidence="1">RepA protein</fullName>
    </submittedName>
</protein>
<dbReference type="AlphaFoldDB" id="A0A366DFN2"/>
<dbReference type="Pfam" id="PF04796">
    <property type="entry name" value="RepA_C"/>
    <property type="match status" value="1"/>
</dbReference>
<dbReference type="RefSeq" id="WP_113946465.1">
    <property type="nucleotide sequence ID" value="NZ_JBHEEG010000017.1"/>
</dbReference>
<dbReference type="Proteomes" id="UP000252893">
    <property type="component" value="Unassembled WGS sequence"/>
</dbReference>
<reference evidence="1 2" key="1">
    <citation type="submission" date="2018-06" db="EMBL/GenBank/DDBJ databases">
        <title>Genomic Encyclopedia of Type Strains, Phase IV (KMG-IV): sequencing the most valuable type-strain genomes for metagenomic binning, comparative biology and taxonomic classification.</title>
        <authorList>
            <person name="Goeker M."/>
        </authorList>
    </citation>
    <scope>NUCLEOTIDE SEQUENCE [LARGE SCALE GENOMIC DNA]</scope>
    <source>
        <strain evidence="1 2">DSM 25619</strain>
    </source>
</reference>
<dbReference type="InterPro" id="IPR006881">
    <property type="entry name" value="RepA_C"/>
</dbReference>